<evidence type="ECO:0000256" key="5">
    <source>
        <dbReference type="ARBA" id="ARBA00022734"/>
    </source>
</evidence>
<evidence type="ECO:0000256" key="6">
    <source>
        <dbReference type="ARBA" id="ARBA00022837"/>
    </source>
</evidence>
<organism>
    <name type="scientific">Branchiostoma floridae</name>
    <name type="common">Florida lancelet</name>
    <name type="synonym">Amphioxus</name>
    <dbReference type="NCBI Taxonomy" id="7739"/>
    <lineage>
        <taxon>Eukaryota</taxon>
        <taxon>Metazoa</taxon>
        <taxon>Chordata</taxon>
        <taxon>Cephalochordata</taxon>
        <taxon>Leptocardii</taxon>
        <taxon>Amphioxiformes</taxon>
        <taxon>Branchiostomatidae</taxon>
        <taxon>Branchiostoma</taxon>
    </lineage>
</organism>
<dbReference type="InterPro" id="IPR006585">
    <property type="entry name" value="FTP1"/>
</dbReference>
<proteinExistence type="inferred from homology"/>
<comment type="similarity">
    <text evidence="2">Belongs to the fucolectin family.</text>
</comment>
<feature type="non-terminal residue" evidence="9">
    <location>
        <position position="142"/>
    </location>
</feature>
<dbReference type="GO" id="GO:0046872">
    <property type="term" value="F:metal ion binding"/>
    <property type="evidence" value="ECO:0007669"/>
    <property type="project" value="UniProtKB-KW"/>
</dbReference>
<accession>C3Z1D9</accession>
<keyword evidence="5" id="KW-0430">Lectin</keyword>
<evidence type="ECO:0000256" key="1">
    <source>
        <dbReference type="ARBA" id="ARBA00002219"/>
    </source>
</evidence>
<gene>
    <name evidence="9" type="ORF">BRAFLDRAFT_219763</name>
</gene>
<comment type="function">
    <text evidence="1">Acts as a defensive agent. Recognizes blood group fucosylated oligosaccharides including A, B, H and Lewis B-type antigens. Does not recognize Lewis A antigen and has low affinity for monovalent haptens.</text>
</comment>
<dbReference type="InterPro" id="IPR008979">
    <property type="entry name" value="Galactose-bd-like_sf"/>
</dbReference>
<comment type="subunit">
    <text evidence="3">Homotrimer.</text>
</comment>
<feature type="non-terminal residue" evidence="9">
    <location>
        <position position="1"/>
    </location>
</feature>
<dbReference type="PANTHER" id="PTHR45713">
    <property type="entry name" value="FTP DOMAIN-CONTAINING PROTEIN"/>
    <property type="match status" value="1"/>
</dbReference>
<dbReference type="Pfam" id="PF22633">
    <property type="entry name" value="F5_F8_type_C_2"/>
    <property type="match status" value="1"/>
</dbReference>
<dbReference type="InParanoid" id="C3Z1D9"/>
<name>C3Z1D9_BRAFL</name>
<dbReference type="GO" id="GO:0010185">
    <property type="term" value="P:regulation of cellular defense response"/>
    <property type="evidence" value="ECO:0007669"/>
    <property type="project" value="UniProtKB-ARBA"/>
</dbReference>
<evidence type="ECO:0000256" key="4">
    <source>
        <dbReference type="ARBA" id="ARBA00022723"/>
    </source>
</evidence>
<evidence type="ECO:0000256" key="7">
    <source>
        <dbReference type="ARBA" id="ARBA00023157"/>
    </source>
</evidence>
<dbReference type="EMBL" id="GG666573">
    <property type="protein sequence ID" value="EEN53557.1"/>
    <property type="molecule type" value="Genomic_DNA"/>
</dbReference>
<sequence>GNNIAVGKLATQISTYPSTWVASNAVNGYKGPVVDVPHCSHTEANAEPWWKLDLGGSYVIVRVRLLNRNIVGNRLEDFQVRVGENSDISQNSICGRTTNQLDDPPESRSITVDCDQPITGRYVSVQLIDKTQHLTLCELEVY</sequence>
<evidence type="ECO:0000259" key="8">
    <source>
        <dbReference type="PROSITE" id="PS50022"/>
    </source>
</evidence>
<reference evidence="9" key="1">
    <citation type="journal article" date="2008" name="Nature">
        <title>The amphioxus genome and the evolution of the chordate karyotype.</title>
        <authorList>
            <consortium name="US DOE Joint Genome Institute (JGI-PGF)"/>
            <person name="Putnam N.H."/>
            <person name="Butts T."/>
            <person name="Ferrier D.E.K."/>
            <person name="Furlong R.F."/>
            <person name="Hellsten U."/>
            <person name="Kawashima T."/>
            <person name="Robinson-Rechavi M."/>
            <person name="Shoguchi E."/>
            <person name="Terry A."/>
            <person name="Yu J.-K."/>
            <person name="Benito-Gutierrez E.L."/>
            <person name="Dubchak I."/>
            <person name="Garcia-Fernandez J."/>
            <person name="Gibson-Brown J.J."/>
            <person name="Grigoriev I.V."/>
            <person name="Horton A.C."/>
            <person name="de Jong P.J."/>
            <person name="Jurka J."/>
            <person name="Kapitonov V.V."/>
            <person name="Kohara Y."/>
            <person name="Kuroki Y."/>
            <person name="Lindquist E."/>
            <person name="Lucas S."/>
            <person name="Osoegawa K."/>
            <person name="Pennacchio L.A."/>
            <person name="Salamov A.A."/>
            <person name="Satou Y."/>
            <person name="Sauka-Spengler T."/>
            <person name="Schmutz J."/>
            <person name="Shin-I T."/>
            <person name="Toyoda A."/>
            <person name="Bronner-Fraser M."/>
            <person name="Fujiyama A."/>
            <person name="Holland L.Z."/>
            <person name="Holland P.W.H."/>
            <person name="Satoh N."/>
            <person name="Rokhsar D.S."/>
        </authorList>
    </citation>
    <scope>NUCLEOTIDE SEQUENCE [LARGE SCALE GENOMIC DNA]</scope>
    <source>
        <strain evidence="9">S238N-H82</strain>
        <tissue evidence="9">Testes</tissue>
    </source>
</reference>
<keyword evidence="7" id="KW-1015">Disulfide bond</keyword>
<dbReference type="SMART" id="SM00607">
    <property type="entry name" value="FTP"/>
    <property type="match status" value="1"/>
</dbReference>
<dbReference type="Gene3D" id="2.60.120.260">
    <property type="entry name" value="Galactose-binding domain-like"/>
    <property type="match status" value="1"/>
</dbReference>
<keyword evidence="4" id="KW-0479">Metal-binding</keyword>
<feature type="domain" description="F5/8 type C" evidence="8">
    <location>
        <begin position="1"/>
        <end position="142"/>
    </location>
</feature>
<dbReference type="GO" id="GO:0042806">
    <property type="term" value="F:fucose binding"/>
    <property type="evidence" value="ECO:0007669"/>
    <property type="project" value="UniProtKB-ARBA"/>
</dbReference>
<dbReference type="GO" id="GO:0001868">
    <property type="term" value="P:regulation of complement activation, lectin pathway"/>
    <property type="evidence" value="ECO:0007669"/>
    <property type="project" value="UniProtKB-ARBA"/>
</dbReference>
<evidence type="ECO:0000256" key="3">
    <source>
        <dbReference type="ARBA" id="ARBA00011233"/>
    </source>
</evidence>
<evidence type="ECO:0000313" key="9">
    <source>
        <dbReference type="EMBL" id="EEN53557.1"/>
    </source>
</evidence>
<dbReference type="AlphaFoldDB" id="C3Z1D9"/>
<evidence type="ECO:0000256" key="2">
    <source>
        <dbReference type="ARBA" id="ARBA00010147"/>
    </source>
</evidence>
<dbReference type="STRING" id="7739.C3Z1D9"/>
<dbReference type="SUPFAM" id="SSF49785">
    <property type="entry name" value="Galactose-binding domain-like"/>
    <property type="match status" value="1"/>
</dbReference>
<dbReference type="PROSITE" id="PS50022">
    <property type="entry name" value="FA58C_3"/>
    <property type="match status" value="1"/>
</dbReference>
<protein>
    <recommendedName>
        <fullName evidence="8">F5/8 type C domain-containing protein</fullName>
    </recommendedName>
</protein>
<dbReference type="InterPro" id="IPR000421">
    <property type="entry name" value="FA58C"/>
</dbReference>
<dbReference type="InterPro" id="IPR051941">
    <property type="entry name" value="BG_Antigen-Binding_Lectin"/>
</dbReference>
<dbReference type="PANTHER" id="PTHR45713:SF15">
    <property type="entry name" value="F5_8 TYPE C DOMAIN-CONTAINING PROTEIN"/>
    <property type="match status" value="1"/>
</dbReference>
<keyword evidence="6" id="KW-0106">Calcium</keyword>